<evidence type="ECO:0000313" key="2">
    <source>
        <dbReference type="Proteomes" id="UP000011648"/>
    </source>
</evidence>
<evidence type="ECO:0000313" key="1">
    <source>
        <dbReference type="EMBL" id="ELY91443.1"/>
    </source>
</evidence>
<gene>
    <name evidence="1" type="ORF">C484_10461</name>
</gene>
<reference evidence="1 2" key="1">
    <citation type="journal article" date="2014" name="PLoS Genet.">
        <title>Phylogenetically driven sequencing of extremely halophilic archaea reveals strategies for static and dynamic osmo-response.</title>
        <authorList>
            <person name="Becker E.A."/>
            <person name="Seitzer P.M."/>
            <person name="Tritt A."/>
            <person name="Larsen D."/>
            <person name="Krusor M."/>
            <person name="Yao A.I."/>
            <person name="Wu D."/>
            <person name="Madern D."/>
            <person name="Eisen J.A."/>
            <person name="Darling A.E."/>
            <person name="Facciotti M.T."/>
        </authorList>
    </citation>
    <scope>NUCLEOTIDE SEQUENCE [LARGE SCALE GENOMIC DNA]</scope>
    <source>
        <strain evidence="1 2">DSM 12281</strain>
    </source>
</reference>
<dbReference type="Pfam" id="PF13455">
    <property type="entry name" value="MUG113"/>
    <property type="match status" value="1"/>
</dbReference>
<dbReference type="EMBL" id="AOIL01000037">
    <property type="protein sequence ID" value="ELY91443.1"/>
    <property type="molecule type" value="Genomic_DNA"/>
</dbReference>
<dbReference type="STRING" id="1230458.C484_10461"/>
<name>M0A277_9EURY</name>
<dbReference type="AlphaFoldDB" id="M0A277"/>
<comment type="caution">
    <text evidence="1">The sequence shown here is derived from an EMBL/GenBank/DDBJ whole genome shotgun (WGS) entry which is preliminary data.</text>
</comment>
<accession>M0A277</accession>
<keyword evidence="2" id="KW-1185">Reference proteome</keyword>
<organism evidence="1 2">
    <name type="scientific">Natrialba taiwanensis DSM 12281</name>
    <dbReference type="NCBI Taxonomy" id="1230458"/>
    <lineage>
        <taxon>Archaea</taxon>
        <taxon>Methanobacteriati</taxon>
        <taxon>Methanobacteriota</taxon>
        <taxon>Stenosarchaea group</taxon>
        <taxon>Halobacteria</taxon>
        <taxon>Halobacteriales</taxon>
        <taxon>Natrialbaceae</taxon>
        <taxon>Natrialba</taxon>
    </lineage>
</organism>
<proteinExistence type="predicted"/>
<protein>
    <submittedName>
        <fullName evidence="1">Uncharacterized protein</fullName>
    </submittedName>
</protein>
<dbReference type="Proteomes" id="UP000011648">
    <property type="component" value="Unassembled WGS sequence"/>
</dbReference>
<sequence>MVTTLESDDAAVVEQKLHQIYSASQKTGEWFKLTHNDINSFVALNQLDVADVEALGGGMVPQWIENGTNLYIEVEKNRQGGSQ</sequence>